<name>A0A8J6A3P5_GALPY</name>
<feature type="non-terminal residue" evidence="2">
    <location>
        <position position="1"/>
    </location>
</feature>
<organism evidence="2 3">
    <name type="scientific">Galemys pyrenaicus</name>
    <name type="common">Iberian desman</name>
    <name type="synonym">Pyrenean desman</name>
    <dbReference type="NCBI Taxonomy" id="202257"/>
    <lineage>
        <taxon>Eukaryota</taxon>
        <taxon>Metazoa</taxon>
        <taxon>Chordata</taxon>
        <taxon>Craniata</taxon>
        <taxon>Vertebrata</taxon>
        <taxon>Euteleostomi</taxon>
        <taxon>Mammalia</taxon>
        <taxon>Eutheria</taxon>
        <taxon>Laurasiatheria</taxon>
        <taxon>Eulipotyphla</taxon>
        <taxon>Talpidae</taxon>
        <taxon>Galemys</taxon>
    </lineage>
</organism>
<proteinExistence type="predicted"/>
<accession>A0A8J6A3P5</accession>
<evidence type="ECO:0000256" key="1">
    <source>
        <dbReference type="SAM" id="MobiDB-lite"/>
    </source>
</evidence>
<evidence type="ECO:0000313" key="3">
    <source>
        <dbReference type="Proteomes" id="UP000700334"/>
    </source>
</evidence>
<comment type="caution">
    <text evidence="2">The sequence shown here is derived from an EMBL/GenBank/DDBJ whole genome shotgun (WGS) entry which is preliminary data.</text>
</comment>
<keyword evidence="3" id="KW-1185">Reference proteome</keyword>
<sequence>MCPLQEAPRTGDHVVCPINKVTHPQEAIGLSEFLSGEKKKRVSSNSLWPCLLTQRREEFSGSQTSWKEDQETQEGEKRPVAFSARDPGLFVVRNSLCACSVGKNGEELEASKQKWKLDSPTEHSVKIKTKHKIHEEGHILIGHTKLPRSMRAVPKKEVPKKLCQEDSDKDLEEVLGKKGNMEEALLGQVGRKGLQDELFGKSGKKMLLKSGSGPEPTLASRCHHNVMGRPNMVLNRRLTPAAEPAPGLDYIMSWNYTWDTSLDFFSPPNKIFYTHRNTSKFIKFEKIH</sequence>
<feature type="compositionally biased region" description="Basic and acidic residues" evidence="1">
    <location>
        <begin position="66"/>
        <end position="79"/>
    </location>
</feature>
<reference evidence="2" key="1">
    <citation type="journal article" date="2021" name="Evol. Appl.">
        <title>The genome of the Pyrenean desman and the effects of bottlenecks and inbreeding on the genomic landscape of an endangered species.</title>
        <authorList>
            <person name="Escoda L."/>
            <person name="Castresana J."/>
        </authorList>
    </citation>
    <scope>NUCLEOTIDE SEQUENCE</scope>
    <source>
        <strain evidence="2">IBE-C5619</strain>
    </source>
</reference>
<dbReference type="Proteomes" id="UP000700334">
    <property type="component" value="Unassembled WGS sequence"/>
</dbReference>
<protein>
    <submittedName>
        <fullName evidence="2">Lysine-rich nucleolar protein 1</fullName>
    </submittedName>
</protein>
<dbReference type="AlphaFoldDB" id="A0A8J6A3P5"/>
<gene>
    <name evidence="2" type="ORF">J0S82_008756</name>
</gene>
<feature type="region of interest" description="Disordered" evidence="1">
    <location>
        <begin position="61"/>
        <end position="80"/>
    </location>
</feature>
<dbReference type="EMBL" id="JAGFMF010011830">
    <property type="protein sequence ID" value="KAG8511532.1"/>
    <property type="molecule type" value="Genomic_DNA"/>
</dbReference>
<evidence type="ECO:0000313" key="2">
    <source>
        <dbReference type="EMBL" id="KAG8511532.1"/>
    </source>
</evidence>